<dbReference type="InterPro" id="IPR004012">
    <property type="entry name" value="Run_dom"/>
</dbReference>
<feature type="coiled-coil region" evidence="1">
    <location>
        <begin position="10"/>
        <end position="37"/>
    </location>
</feature>
<feature type="region of interest" description="Disordered" evidence="2">
    <location>
        <begin position="439"/>
        <end position="466"/>
    </location>
</feature>
<dbReference type="SMART" id="SM00312">
    <property type="entry name" value="PX"/>
    <property type="match status" value="1"/>
</dbReference>
<dbReference type="InterPro" id="IPR001683">
    <property type="entry name" value="PX_dom"/>
</dbReference>
<evidence type="ECO:0000313" key="5">
    <source>
        <dbReference type="EMBL" id="CAH3136956.1"/>
    </source>
</evidence>
<dbReference type="InterPro" id="IPR036871">
    <property type="entry name" value="PX_dom_sf"/>
</dbReference>
<sequence>MVSMFLTSQKAIMSGQLQNAESERQHLLERLLDAVKQCQVRFGGKTELATDGDSRVVCLLTQYEAVFQHGFKRTRASAFRQVGQVAGIVKLDSEAVFWNFVKAHLGKLEEERFISLQKATTDAGKGRAWLRSTLNEHSLERYFHNMLGNKTLLSQFYEKDAFLMDEERASMLPMTAAGLSPILFALTVDSEELNIVRQQAPTLPINKEVLTSILPSFPHKPVEEPAPVVSAVLTDDAKLEKKKKKKRKKRNAAIVSIEEGENQEDLTSDLNEFPINDISVKETMISSNNTSVKETMNLSSEWNSSSIGHTRSSSYPGNITVVSEGSAVKSSLVNGQEVVFTEITKSISLPDNSVAKENIELGNSTTSGSRSFKFEDFLERETIKTGSDTEGEGVQEAPSGEDKGNFVFEAADLFFNHPKVGFEEENSFQIQSDLKTSLIPTSSEETNDSVRIAQGSSMLPSEDLPERKHEFCGENFGSKSSSAVTSDLSKEHNLSYSKQNYNSANTRSLAEKDNEKSNSSLEHAKIPGLVKEIAADPEAKIRTMPPYLNNATETSLQANNADTEEHQDRRKSPLEIQDQQKTSECKDLYKDTSSSLDYFDSAQSPEAEPSASDSKFEPVILLDSGESLVPVAEGDVTSRTGTQSISYYAPDVSGENDRDSLSSPSWSFVEDSEGLIEIRSEPLLNSNGSSVAMASDASTAAALAACSDAQRGMDNMASGLITMGATMTGDQNVRRDDHKRHDGMTSAELKQAMVSMMLRKDEIEEQNRKLQSRLDEECQKSQQLDSENEKLREEIKQQENFSAAKIASLSRENELLKHQLKKYVGAVQALRSDLQGNKSAVTAEVLSGIRQEEILPPLPPEQATEHSSEEAEEYKRKLIQVADLHGELLEFNERLHKQVSYYQFQVRRLREELVNLRGPLPEDTESLSDSTSLADFDPTVMSIGTRPLVNVWIPSVFLRGRSSNVHHVYQVYVRIKDDEWNIYRRYSQFFEMHKNLRRKSQVVESFKFPPKKTLGNKDSRFVEDRRRLLQDYLRRVVNLYVTEDRELRENTSKAVLLQIIPFFAEPFPPQKVKKESSRRRSLNYTGL</sequence>
<name>A0ABN8P7T9_9CNID</name>
<dbReference type="Gene3D" id="3.30.1520.10">
    <property type="entry name" value="Phox-like domain"/>
    <property type="match status" value="1"/>
</dbReference>
<accession>A0ABN8P7T9</accession>
<dbReference type="SUPFAM" id="SSF64268">
    <property type="entry name" value="PX domain"/>
    <property type="match status" value="1"/>
</dbReference>
<evidence type="ECO:0008006" key="7">
    <source>
        <dbReference type="Google" id="ProtNLM"/>
    </source>
</evidence>
<feature type="region of interest" description="Disordered" evidence="2">
    <location>
        <begin position="382"/>
        <end position="402"/>
    </location>
</feature>
<dbReference type="InterPro" id="IPR047329">
    <property type="entry name" value="RUN_SNX29"/>
</dbReference>
<feature type="coiled-coil region" evidence="1">
    <location>
        <begin position="746"/>
        <end position="801"/>
    </location>
</feature>
<dbReference type="PROSITE" id="PS50195">
    <property type="entry name" value="PX"/>
    <property type="match status" value="1"/>
</dbReference>
<dbReference type="PANTHER" id="PTHR47194:SF3">
    <property type="entry name" value="SORTING NEXIN 29"/>
    <property type="match status" value="1"/>
</dbReference>
<evidence type="ECO:0000256" key="2">
    <source>
        <dbReference type="SAM" id="MobiDB-lite"/>
    </source>
</evidence>
<keyword evidence="1" id="KW-0175">Coiled coil</keyword>
<feature type="compositionally biased region" description="Basic and acidic residues" evidence="2">
    <location>
        <begin position="563"/>
        <end position="573"/>
    </location>
</feature>
<feature type="region of interest" description="Disordered" evidence="2">
    <location>
        <begin position="596"/>
        <end position="615"/>
    </location>
</feature>
<dbReference type="PROSITE" id="PS50826">
    <property type="entry name" value="RUN"/>
    <property type="match status" value="1"/>
</dbReference>
<evidence type="ECO:0000259" key="4">
    <source>
        <dbReference type="PROSITE" id="PS50826"/>
    </source>
</evidence>
<dbReference type="InterPro" id="IPR037213">
    <property type="entry name" value="Run_dom_sf"/>
</dbReference>
<dbReference type="Proteomes" id="UP001159405">
    <property type="component" value="Unassembled WGS sequence"/>
</dbReference>
<dbReference type="PANTHER" id="PTHR47194">
    <property type="entry name" value="SORTING NEXIN-29-RELATED"/>
    <property type="match status" value="1"/>
</dbReference>
<dbReference type="Gene3D" id="1.20.58.900">
    <property type="match status" value="1"/>
</dbReference>
<evidence type="ECO:0000259" key="3">
    <source>
        <dbReference type="PROSITE" id="PS50195"/>
    </source>
</evidence>
<protein>
    <recommendedName>
        <fullName evidence="7">Sorting nexin-29</fullName>
    </recommendedName>
</protein>
<dbReference type="Pfam" id="PF00787">
    <property type="entry name" value="PX"/>
    <property type="match status" value="1"/>
</dbReference>
<dbReference type="CDD" id="cd17689">
    <property type="entry name" value="RUN_SNX29"/>
    <property type="match status" value="1"/>
</dbReference>
<dbReference type="EMBL" id="CALNXK010000058">
    <property type="protein sequence ID" value="CAH3136956.1"/>
    <property type="molecule type" value="Genomic_DNA"/>
</dbReference>
<dbReference type="InterPro" id="IPR037916">
    <property type="entry name" value="SNX29_PX"/>
</dbReference>
<keyword evidence="6" id="KW-1185">Reference proteome</keyword>
<feature type="domain" description="PX" evidence="3">
    <location>
        <begin position="947"/>
        <end position="1070"/>
    </location>
</feature>
<gene>
    <name evidence="5" type="ORF">PLOB_00038752</name>
</gene>
<dbReference type="CDD" id="cd07277">
    <property type="entry name" value="PX_RUN"/>
    <property type="match status" value="1"/>
</dbReference>
<dbReference type="SMART" id="SM00593">
    <property type="entry name" value="RUN"/>
    <property type="match status" value="1"/>
</dbReference>
<evidence type="ECO:0000313" key="6">
    <source>
        <dbReference type="Proteomes" id="UP001159405"/>
    </source>
</evidence>
<feature type="domain" description="RUN" evidence="4">
    <location>
        <begin position="50"/>
        <end position="191"/>
    </location>
</feature>
<feature type="region of interest" description="Disordered" evidence="2">
    <location>
        <begin position="490"/>
        <end position="523"/>
    </location>
</feature>
<dbReference type="Pfam" id="PF02759">
    <property type="entry name" value="RUN"/>
    <property type="match status" value="1"/>
</dbReference>
<dbReference type="SUPFAM" id="SSF140741">
    <property type="entry name" value="RUN domain-like"/>
    <property type="match status" value="1"/>
</dbReference>
<comment type="caution">
    <text evidence="5">The sequence shown here is derived from an EMBL/GenBank/DDBJ whole genome shotgun (WGS) entry which is preliminary data.</text>
</comment>
<reference evidence="5 6" key="1">
    <citation type="submission" date="2022-05" db="EMBL/GenBank/DDBJ databases">
        <authorList>
            <consortium name="Genoscope - CEA"/>
            <person name="William W."/>
        </authorList>
    </citation>
    <scope>NUCLEOTIDE SEQUENCE [LARGE SCALE GENOMIC DNA]</scope>
</reference>
<organism evidence="5 6">
    <name type="scientific">Porites lobata</name>
    <dbReference type="NCBI Taxonomy" id="104759"/>
    <lineage>
        <taxon>Eukaryota</taxon>
        <taxon>Metazoa</taxon>
        <taxon>Cnidaria</taxon>
        <taxon>Anthozoa</taxon>
        <taxon>Hexacorallia</taxon>
        <taxon>Scleractinia</taxon>
        <taxon>Fungiina</taxon>
        <taxon>Poritidae</taxon>
        <taxon>Porites</taxon>
    </lineage>
</organism>
<feature type="compositionally biased region" description="Low complexity" evidence="2">
    <location>
        <begin position="600"/>
        <end position="613"/>
    </location>
</feature>
<proteinExistence type="predicted"/>
<evidence type="ECO:0000256" key="1">
    <source>
        <dbReference type="SAM" id="Coils"/>
    </source>
</evidence>
<feature type="compositionally biased region" description="Polar residues" evidence="2">
    <location>
        <begin position="494"/>
        <end position="508"/>
    </location>
</feature>
<feature type="region of interest" description="Disordered" evidence="2">
    <location>
        <begin position="558"/>
        <end position="584"/>
    </location>
</feature>